<keyword evidence="1" id="KW-1133">Transmembrane helix</keyword>
<feature type="transmembrane region" description="Helical" evidence="1">
    <location>
        <begin position="20"/>
        <end position="41"/>
    </location>
</feature>
<proteinExistence type="predicted"/>
<keyword evidence="1" id="KW-0812">Transmembrane</keyword>
<dbReference type="NCBIfam" id="TIGR02532">
    <property type="entry name" value="IV_pilin_GFxxxE"/>
    <property type="match status" value="1"/>
</dbReference>
<dbReference type="STRING" id="1802308.A3D50_00030"/>
<evidence type="ECO:0008006" key="4">
    <source>
        <dbReference type="Google" id="ProtNLM"/>
    </source>
</evidence>
<gene>
    <name evidence="2" type="ORF">A3D50_00030</name>
</gene>
<name>A0A1G2MMY4_9BACT</name>
<dbReference type="EMBL" id="MHRM01000005">
    <property type="protein sequence ID" value="OHA24391.1"/>
    <property type="molecule type" value="Genomic_DNA"/>
</dbReference>
<sequence>MKTINYQPLTINLQKGFTLIEIIVALGIFSVVAVVSLGALVKIIDANRKAQTLQAAMTNLNFALDAVSRELRVGSSYHCETTDQWTTGTNDSLASRSCAANQGQLIAFESSKVDNISVPHCRLIFVYRFENTGTNGSPRWQLEKAEKSLCGDIINPNNTGDVAYVSVISPNVTVTDYRLGVSYDQNTQPFPRTFIRLVGYAGTREKERTYFDIQTTISARIP</sequence>
<dbReference type="Gene3D" id="3.30.700.10">
    <property type="entry name" value="Glycoprotein, Type 4 Pilin"/>
    <property type="match status" value="1"/>
</dbReference>
<dbReference type="Proteomes" id="UP000178413">
    <property type="component" value="Unassembled WGS sequence"/>
</dbReference>
<dbReference type="AlphaFoldDB" id="A0A1G2MMY4"/>
<dbReference type="InterPro" id="IPR012902">
    <property type="entry name" value="N_methyl_site"/>
</dbReference>
<comment type="caution">
    <text evidence="2">The sequence shown here is derived from an EMBL/GenBank/DDBJ whole genome shotgun (WGS) entry which is preliminary data.</text>
</comment>
<evidence type="ECO:0000313" key="2">
    <source>
        <dbReference type="EMBL" id="OHA24391.1"/>
    </source>
</evidence>
<organism evidence="2 3">
    <name type="scientific">Candidatus Taylorbacteria bacterium RIFCSPHIGHO2_02_FULL_44_12</name>
    <dbReference type="NCBI Taxonomy" id="1802308"/>
    <lineage>
        <taxon>Bacteria</taxon>
        <taxon>Candidatus Tayloriibacteriota</taxon>
    </lineage>
</organism>
<dbReference type="SUPFAM" id="SSF54523">
    <property type="entry name" value="Pili subunits"/>
    <property type="match status" value="1"/>
</dbReference>
<keyword evidence="1" id="KW-0472">Membrane</keyword>
<evidence type="ECO:0000313" key="3">
    <source>
        <dbReference type="Proteomes" id="UP000178413"/>
    </source>
</evidence>
<protein>
    <recommendedName>
        <fullName evidence="4">Type II secretion system protein J</fullName>
    </recommendedName>
</protein>
<dbReference type="Pfam" id="PF07963">
    <property type="entry name" value="N_methyl"/>
    <property type="match status" value="1"/>
</dbReference>
<accession>A0A1G2MMY4</accession>
<evidence type="ECO:0000256" key="1">
    <source>
        <dbReference type="SAM" id="Phobius"/>
    </source>
</evidence>
<dbReference type="InterPro" id="IPR045584">
    <property type="entry name" value="Pilin-like"/>
</dbReference>
<reference evidence="2 3" key="1">
    <citation type="journal article" date="2016" name="Nat. Commun.">
        <title>Thousands of microbial genomes shed light on interconnected biogeochemical processes in an aquifer system.</title>
        <authorList>
            <person name="Anantharaman K."/>
            <person name="Brown C.T."/>
            <person name="Hug L.A."/>
            <person name="Sharon I."/>
            <person name="Castelle C.J."/>
            <person name="Probst A.J."/>
            <person name="Thomas B.C."/>
            <person name="Singh A."/>
            <person name="Wilkins M.J."/>
            <person name="Karaoz U."/>
            <person name="Brodie E.L."/>
            <person name="Williams K.H."/>
            <person name="Hubbard S.S."/>
            <person name="Banfield J.F."/>
        </authorList>
    </citation>
    <scope>NUCLEOTIDE SEQUENCE [LARGE SCALE GENOMIC DNA]</scope>
</reference>
<dbReference type="PROSITE" id="PS00409">
    <property type="entry name" value="PROKAR_NTER_METHYL"/>
    <property type="match status" value="1"/>
</dbReference>